<protein>
    <submittedName>
        <fullName evidence="2">Alpha/beta hydrolase</fullName>
    </submittedName>
</protein>
<keyword evidence="2" id="KW-0378">Hydrolase</keyword>
<comment type="caution">
    <text evidence="2">The sequence shown here is derived from an EMBL/GenBank/DDBJ whole genome shotgun (WGS) entry which is preliminary data.</text>
</comment>
<dbReference type="PANTHER" id="PTHR11614">
    <property type="entry name" value="PHOSPHOLIPASE-RELATED"/>
    <property type="match status" value="1"/>
</dbReference>
<sequence length="253" mass="28812">MQNKYPVISGAEQFYRKRGQTGILISHGFMGTPQSVQYIGEKLAKYGYSVLAPRLEGHGTHYYDLEKCNHNEWFESLERGYHELKQHCTTILVMGQSMGGTLALWLAKKYKDVEGVILVNPALTLPSYEYLREKTEPRFIDEGVPDIKAENVHEITYSKIPISAIHQLQELMEQTPRILPEINCPVLGIKSTVDHVVPPENTDYILNHVGSEKKQRMILENSYHVASLDNDKEQIAKGCHDFTQNLVGLKVPY</sequence>
<gene>
    <name evidence="2" type="ORF">ACFOUV_01140</name>
</gene>
<dbReference type="RefSeq" id="WP_379494934.1">
    <property type="nucleotide sequence ID" value="NZ_JBHSAO010000001.1"/>
</dbReference>
<evidence type="ECO:0000259" key="1">
    <source>
        <dbReference type="Pfam" id="PF12146"/>
    </source>
</evidence>
<dbReference type="Pfam" id="PF12146">
    <property type="entry name" value="Hydrolase_4"/>
    <property type="match status" value="1"/>
</dbReference>
<dbReference type="Gene3D" id="3.40.50.1820">
    <property type="entry name" value="alpha/beta hydrolase"/>
    <property type="match status" value="1"/>
</dbReference>
<reference evidence="3" key="1">
    <citation type="journal article" date="2019" name="Int. J. Syst. Evol. Microbiol.">
        <title>The Global Catalogue of Microorganisms (GCM) 10K type strain sequencing project: providing services to taxonomists for standard genome sequencing and annotation.</title>
        <authorList>
            <consortium name="The Broad Institute Genomics Platform"/>
            <consortium name="The Broad Institute Genome Sequencing Center for Infectious Disease"/>
            <person name="Wu L."/>
            <person name="Ma J."/>
        </authorList>
    </citation>
    <scope>NUCLEOTIDE SEQUENCE [LARGE SCALE GENOMIC DNA]</scope>
    <source>
        <strain evidence="3">IBRC-M 10703</strain>
    </source>
</reference>
<dbReference type="Proteomes" id="UP001595772">
    <property type="component" value="Unassembled WGS sequence"/>
</dbReference>
<dbReference type="PIRSF" id="PIRSF017388">
    <property type="entry name" value="Esterase_lipase"/>
    <property type="match status" value="1"/>
</dbReference>
<dbReference type="InterPro" id="IPR012354">
    <property type="entry name" value="Esterase_lipase"/>
</dbReference>
<organism evidence="2 3">
    <name type="scientific">Oceanobacillus longus</name>
    <dbReference type="NCBI Taxonomy" id="930120"/>
    <lineage>
        <taxon>Bacteria</taxon>
        <taxon>Bacillati</taxon>
        <taxon>Bacillota</taxon>
        <taxon>Bacilli</taxon>
        <taxon>Bacillales</taxon>
        <taxon>Bacillaceae</taxon>
        <taxon>Oceanobacillus</taxon>
    </lineage>
</organism>
<dbReference type="InterPro" id="IPR029058">
    <property type="entry name" value="AB_hydrolase_fold"/>
</dbReference>
<keyword evidence="3" id="KW-1185">Reference proteome</keyword>
<evidence type="ECO:0000313" key="3">
    <source>
        <dbReference type="Proteomes" id="UP001595772"/>
    </source>
</evidence>
<name>A0ABV8GS73_9BACI</name>
<evidence type="ECO:0000313" key="2">
    <source>
        <dbReference type="EMBL" id="MFC4022418.1"/>
    </source>
</evidence>
<dbReference type="InterPro" id="IPR051044">
    <property type="entry name" value="MAG_DAG_Lipase"/>
</dbReference>
<accession>A0ABV8GS73</accession>
<feature type="domain" description="Serine aminopeptidase S33" evidence="1">
    <location>
        <begin position="23"/>
        <end position="226"/>
    </location>
</feature>
<dbReference type="SUPFAM" id="SSF53474">
    <property type="entry name" value="alpha/beta-Hydrolases"/>
    <property type="match status" value="1"/>
</dbReference>
<dbReference type="GO" id="GO:0016787">
    <property type="term" value="F:hydrolase activity"/>
    <property type="evidence" value="ECO:0007669"/>
    <property type="project" value="UniProtKB-KW"/>
</dbReference>
<dbReference type="InterPro" id="IPR022742">
    <property type="entry name" value="Hydrolase_4"/>
</dbReference>
<proteinExistence type="predicted"/>
<dbReference type="EMBL" id="JBHSAO010000001">
    <property type="protein sequence ID" value="MFC4022418.1"/>
    <property type="molecule type" value="Genomic_DNA"/>
</dbReference>